<keyword evidence="1" id="KW-0472">Membrane</keyword>
<evidence type="ECO:0000313" key="3">
    <source>
        <dbReference type="Proteomes" id="UP000282529"/>
    </source>
</evidence>
<organism evidence="2 3">
    <name type="scientific">Paenibacillus rhizophilus</name>
    <dbReference type="NCBI Taxonomy" id="1850366"/>
    <lineage>
        <taxon>Bacteria</taxon>
        <taxon>Bacillati</taxon>
        <taxon>Bacillota</taxon>
        <taxon>Bacilli</taxon>
        <taxon>Bacillales</taxon>
        <taxon>Paenibacillaceae</taxon>
        <taxon>Paenibacillus</taxon>
    </lineage>
</organism>
<feature type="transmembrane region" description="Helical" evidence="1">
    <location>
        <begin position="21"/>
        <end position="38"/>
    </location>
</feature>
<dbReference type="Proteomes" id="UP000282529">
    <property type="component" value="Unassembled WGS sequence"/>
</dbReference>
<sequence length="255" mass="28414">MTRRVQITREGTLPSLRAAGLQGILVLALFLSGCMYPGKEDSGSAIIYRESVKKIQTAVDDYYKEEGLLPIMNADETTPRYEKFRIDLDKLNKRGYLDAIPATAFEKGGSAYFLLLDEERNPTVKVMDLVTVQAVNDVQRKVNLYRSSHGGELPAAGELYPGLYSVDGKKAGTESLKLTSVYSGQEMDFMIDRTGSVYADYVFDIMSAVDKGTEQPAPDEDLRSYLLENSWFVPVKSLPYYWVGGQPVPHPLSDK</sequence>
<evidence type="ECO:0000256" key="1">
    <source>
        <dbReference type="SAM" id="Phobius"/>
    </source>
</evidence>
<dbReference type="PROSITE" id="PS51257">
    <property type="entry name" value="PROKAR_LIPOPROTEIN"/>
    <property type="match status" value="1"/>
</dbReference>
<dbReference type="AlphaFoldDB" id="A0A3N9Q510"/>
<accession>A0A3N9Q510</accession>
<dbReference type="EMBL" id="RQPI01000001">
    <property type="protein sequence ID" value="RQW13842.1"/>
    <property type="molecule type" value="Genomic_DNA"/>
</dbReference>
<gene>
    <name evidence="2" type="ORF">EH198_00365</name>
</gene>
<keyword evidence="1" id="KW-1133">Transmembrane helix</keyword>
<reference evidence="2 3" key="1">
    <citation type="submission" date="2018-11" db="EMBL/GenBank/DDBJ databases">
        <title>Genome sequence of strain 7197.</title>
        <authorList>
            <person name="Gao J."/>
            <person name="Sun J."/>
        </authorList>
    </citation>
    <scope>NUCLEOTIDE SEQUENCE [LARGE SCALE GENOMIC DNA]</scope>
    <source>
        <strain evidence="2 3">7197</strain>
    </source>
</reference>
<name>A0A3N9Q510_9BACL</name>
<comment type="caution">
    <text evidence="2">The sequence shown here is derived from an EMBL/GenBank/DDBJ whole genome shotgun (WGS) entry which is preliminary data.</text>
</comment>
<proteinExistence type="predicted"/>
<evidence type="ECO:0000313" key="2">
    <source>
        <dbReference type="EMBL" id="RQW13842.1"/>
    </source>
</evidence>
<dbReference type="OrthoDB" id="2449131at2"/>
<protein>
    <submittedName>
        <fullName evidence="2">DUF3939 domain-containing protein</fullName>
    </submittedName>
</protein>
<keyword evidence="3" id="KW-1185">Reference proteome</keyword>
<keyword evidence="1" id="KW-0812">Transmembrane</keyword>